<reference evidence="3" key="1">
    <citation type="journal article" date="2020" name="mSystems">
        <title>Genome- and Community-Level Interaction Insights into Carbon Utilization and Element Cycling Functions of Hydrothermarchaeota in Hydrothermal Sediment.</title>
        <authorList>
            <person name="Zhou Z."/>
            <person name="Liu Y."/>
            <person name="Xu W."/>
            <person name="Pan J."/>
            <person name="Luo Z.H."/>
            <person name="Li M."/>
        </authorList>
    </citation>
    <scope>NUCLEOTIDE SEQUENCE [LARGE SCALE GENOMIC DNA]</scope>
    <source>
        <strain evidence="3">SpSt-192</strain>
    </source>
</reference>
<dbReference type="PANTHER" id="PTHR47561">
    <property type="entry name" value="POLYSACCHARIDE DEACETYLASE FAMILY PROTEIN (AFU_ORTHOLOGUE AFUA_6G05030)"/>
    <property type="match status" value="1"/>
</dbReference>
<evidence type="ECO:0000256" key="1">
    <source>
        <dbReference type="SAM" id="MobiDB-lite"/>
    </source>
</evidence>
<dbReference type="CDD" id="cd10938">
    <property type="entry name" value="CE4_HpPgdA_like"/>
    <property type="match status" value="1"/>
</dbReference>
<dbReference type="InterPro" id="IPR011330">
    <property type="entry name" value="Glyco_hydro/deAcase_b/a-brl"/>
</dbReference>
<dbReference type="InterPro" id="IPR002509">
    <property type="entry name" value="NODB_dom"/>
</dbReference>
<evidence type="ECO:0000259" key="2">
    <source>
        <dbReference type="PROSITE" id="PS51677"/>
    </source>
</evidence>
<accession>A0A7C3AMC7</accession>
<dbReference type="SUPFAM" id="SSF88713">
    <property type="entry name" value="Glycoside hydrolase/deacetylase"/>
    <property type="match status" value="1"/>
</dbReference>
<feature type="region of interest" description="Disordered" evidence="1">
    <location>
        <begin position="271"/>
        <end position="290"/>
    </location>
</feature>
<dbReference type="PANTHER" id="PTHR47561:SF1">
    <property type="entry name" value="POLYSACCHARIDE DEACETYLASE FAMILY PROTEIN (AFU_ORTHOLOGUE AFUA_6G05030)"/>
    <property type="match status" value="1"/>
</dbReference>
<protein>
    <submittedName>
        <fullName evidence="3">Polysaccharide deacetylase</fullName>
    </submittedName>
</protein>
<dbReference type="InterPro" id="IPR037950">
    <property type="entry name" value="PgdA-like"/>
</dbReference>
<comment type="caution">
    <text evidence="3">The sequence shown here is derived from an EMBL/GenBank/DDBJ whole genome shotgun (WGS) entry which is preliminary data.</text>
</comment>
<evidence type="ECO:0000313" key="3">
    <source>
        <dbReference type="EMBL" id="HEX70339.1"/>
    </source>
</evidence>
<dbReference type="Gene3D" id="3.20.20.370">
    <property type="entry name" value="Glycoside hydrolase/deacetylase"/>
    <property type="match status" value="1"/>
</dbReference>
<organism evidence="3">
    <name type="scientific">Thermorudis sp</name>
    <dbReference type="NCBI Taxonomy" id="1969470"/>
    <lineage>
        <taxon>Bacteria</taxon>
        <taxon>Pseudomonadati</taxon>
        <taxon>Thermomicrobiota</taxon>
        <taxon>Thermomicrobia</taxon>
        <taxon>Thermomicrobia incertae sedis</taxon>
        <taxon>Thermorudis</taxon>
    </lineage>
</organism>
<sequence>MGRWKDGAQCAVMLTFDLDAETLWLAGSLENLDKPGMLSHGTYGARVGTPLILQLLRQNDIKATFFVPGWTVEQHPDIIEAIRDQGHELAHHGYLHERPTELTREQEAEVLVKGIEALRRITGEAPRGYRSPAWEFSANTLQLLEEHGFRYSSNLMSHFLPWQHPDTEIIELPVQWLLDDAPFFLFRSGPGSRPIQPAAVAYQAWTEEFRGIYHYGGLFNLTMHPQLIGRPGRVLMLQQVIDFIRSFPHVWFATGSEVAEYWAQHVRENPDEGRQGRIYDPVSSSRPLGR</sequence>
<dbReference type="AlphaFoldDB" id="A0A7C3AMC7"/>
<gene>
    <name evidence="3" type="ORF">ENP13_03740</name>
</gene>
<dbReference type="GO" id="GO:0005975">
    <property type="term" value="P:carbohydrate metabolic process"/>
    <property type="evidence" value="ECO:0007669"/>
    <property type="project" value="InterPro"/>
</dbReference>
<proteinExistence type="predicted"/>
<feature type="domain" description="NodB homology" evidence="2">
    <location>
        <begin position="34"/>
        <end position="253"/>
    </location>
</feature>
<dbReference type="EMBL" id="DSID01000291">
    <property type="protein sequence ID" value="HEX70339.1"/>
    <property type="molecule type" value="Genomic_DNA"/>
</dbReference>
<dbReference type="GO" id="GO:0016810">
    <property type="term" value="F:hydrolase activity, acting on carbon-nitrogen (but not peptide) bonds"/>
    <property type="evidence" value="ECO:0007669"/>
    <property type="project" value="InterPro"/>
</dbReference>
<dbReference type="Pfam" id="PF01522">
    <property type="entry name" value="Polysacc_deac_1"/>
    <property type="match status" value="1"/>
</dbReference>
<dbReference type="PROSITE" id="PS51677">
    <property type="entry name" value="NODB"/>
    <property type="match status" value="1"/>
</dbReference>
<name>A0A7C3AMC7_9BACT</name>